<dbReference type="RefSeq" id="WP_193830175.1">
    <property type="nucleotide sequence ID" value="NZ_PKLF01000018.1"/>
</dbReference>
<dbReference type="Pfam" id="PF04183">
    <property type="entry name" value="IucA_IucC"/>
    <property type="match status" value="1"/>
</dbReference>
<dbReference type="InterPro" id="IPR022770">
    <property type="entry name" value="IucA/IucC-like_C"/>
</dbReference>
<evidence type="ECO:0000259" key="2">
    <source>
        <dbReference type="Pfam" id="PF06276"/>
    </source>
</evidence>
<dbReference type="Pfam" id="PF06276">
    <property type="entry name" value="FhuF"/>
    <property type="match status" value="1"/>
</dbReference>
<reference evidence="3" key="1">
    <citation type="submission" date="2017-12" db="EMBL/GenBank/DDBJ databases">
        <title>Genome sequencing and analysis.</title>
        <authorList>
            <person name="Huang Y.-T."/>
        </authorList>
    </citation>
    <scope>NUCLEOTIDE SEQUENCE</scope>
    <source>
        <strain evidence="3">VGH116</strain>
    </source>
</reference>
<dbReference type="InterPro" id="IPR037455">
    <property type="entry name" value="LucA/IucC-like"/>
</dbReference>
<dbReference type="InterPro" id="IPR007310">
    <property type="entry name" value="Aerobactin_biosyn_IucA/IucC_N"/>
</dbReference>
<evidence type="ECO:0000259" key="1">
    <source>
        <dbReference type="Pfam" id="PF04183"/>
    </source>
</evidence>
<feature type="domain" description="Aerobactin siderophore biosynthesis IucA/IucC-like C-terminal" evidence="2">
    <location>
        <begin position="432"/>
        <end position="602"/>
    </location>
</feature>
<gene>
    <name evidence="3" type="ORF">CYG68_17410</name>
</gene>
<dbReference type="PANTHER" id="PTHR34384">
    <property type="entry name" value="L-2,3-DIAMINOPROPANOATE--CITRATE LIGASE"/>
    <property type="match status" value="1"/>
</dbReference>
<evidence type="ECO:0000313" key="3">
    <source>
        <dbReference type="EMBL" id="MBE8614153.1"/>
    </source>
</evidence>
<organism evidence="3 4">
    <name type="scientific">Morganella morganii</name>
    <name type="common">Proteus morganii</name>
    <dbReference type="NCBI Taxonomy" id="582"/>
    <lineage>
        <taxon>Bacteria</taxon>
        <taxon>Pseudomonadati</taxon>
        <taxon>Pseudomonadota</taxon>
        <taxon>Gammaproteobacteria</taxon>
        <taxon>Enterobacterales</taxon>
        <taxon>Morganellaceae</taxon>
        <taxon>Morganella</taxon>
    </lineage>
</organism>
<dbReference type="GO" id="GO:0019290">
    <property type="term" value="P:siderophore biosynthetic process"/>
    <property type="evidence" value="ECO:0007669"/>
    <property type="project" value="InterPro"/>
</dbReference>
<feature type="domain" description="Aerobactin siderophore biosynthesis IucA/IucC N-terminal" evidence="1">
    <location>
        <begin position="171"/>
        <end position="409"/>
    </location>
</feature>
<proteinExistence type="predicted"/>
<accession>A0A8I0Q7L4</accession>
<dbReference type="GO" id="GO:0016881">
    <property type="term" value="F:acid-amino acid ligase activity"/>
    <property type="evidence" value="ECO:0007669"/>
    <property type="project" value="UniProtKB-ARBA"/>
</dbReference>
<protein>
    <submittedName>
        <fullName evidence="3">IucA/IucC family siderophore biosynthesis protein</fullName>
    </submittedName>
</protein>
<evidence type="ECO:0000313" key="4">
    <source>
        <dbReference type="Proteomes" id="UP000650477"/>
    </source>
</evidence>
<dbReference type="EMBL" id="PKLF01000018">
    <property type="protein sequence ID" value="MBE8614153.1"/>
    <property type="molecule type" value="Genomic_DNA"/>
</dbReference>
<sequence length="628" mass="73035">MELAEKMAMQNIRPDFSTCNALTRIVRCLFAEKLLDENKLEIFDDENVVKYRLSDGELVLQMNQTTVFPANTVINRGDIILEAANGSKTQIQSHEELIDILKNEFSFKLTAEGIAKFNKDVANSIHNDRLARKHRAKWREIIARNMEKDGVSHFVEWVRNHHSMREGATLLDQWGALEGHPYYPTWKSRPGLNDENIEALSAEFGARVTLYMGAIQADMVYCEKMPHIQDIHQWLSSAFPGIWNEWCNWLQNQNQNPQKWLPIPLHPWHLEHWVVEHFAKEIDEGILLPFGPEIETAPSMSFRTMLPTAPELPFIKLPVAIWMTSEMRSLQAKSIHMGPRISTIIENILNVEKGFDGKLDFFREEAAWHFRHKDRMDDAEGKFLSVVFRDTDAWKRNDNSIAITVASLFTELPHKSHPLISELIALSGDTPEAWFRHYTRVILKPVLAMYLIYGVALEAHQQNTQVLFDDSGRAVAMLIRDFGDGRSWAPALRKQGYDLKPYIWPGILPTVFEDDIEPVRTFVVDACLVSHLHEIALCLTHLYCIPDNRFWKVIGEELDLVFKELHPRLDDSFWHQEREHFMNHPWYTRSLMSMHLQQYTDYRLQHGLNNPLVDLHVGNSWTKENNYE</sequence>
<dbReference type="AlphaFoldDB" id="A0A8I0Q7L4"/>
<name>A0A8I0Q7L4_MORMO</name>
<comment type="caution">
    <text evidence="3">The sequence shown here is derived from an EMBL/GenBank/DDBJ whole genome shotgun (WGS) entry which is preliminary data.</text>
</comment>
<dbReference type="Proteomes" id="UP000650477">
    <property type="component" value="Unassembled WGS sequence"/>
</dbReference>
<dbReference type="Gene3D" id="1.10.510.40">
    <property type="match status" value="1"/>
</dbReference>